<feature type="transmembrane region" description="Helical" evidence="1">
    <location>
        <begin position="44"/>
        <end position="65"/>
    </location>
</feature>
<feature type="transmembrane region" description="Helical" evidence="1">
    <location>
        <begin position="77"/>
        <end position="97"/>
    </location>
</feature>
<reference evidence="2" key="1">
    <citation type="submission" date="2020-10" db="EMBL/GenBank/DDBJ databases">
        <title>Paenihalocynthiibacter styelae gen. nov., sp. nov., isolated from stalked sea squirt Styela clava.</title>
        <authorList>
            <person name="Kim Y.-O."/>
            <person name="Yoon J.-H."/>
        </authorList>
    </citation>
    <scope>NUCLEOTIDE SEQUENCE</scope>
    <source>
        <strain evidence="2">MYP1-1</strain>
    </source>
</reference>
<accession>A0A8J7LVZ5</accession>
<dbReference type="EMBL" id="JADCKQ010000005">
    <property type="protein sequence ID" value="MBI1493702.1"/>
    <property type="molecule type" value="Genomic_DNA"/>
</dbReference>
<proteinExistence type="predicted"/>
<keyword evidence="1" id="KW-1133">Transmembrane helix</keyword>
<feature type="transmembrane region" description="Helical" evidence="1">
    <location>
        <begin position="109"/>
        <end position="131"/>
    </location>
</feature>
<keyword evidence="1" id="KW-0472">Membrane</keyword>
<dbReference type="Proteomes" id="UP000640583">
    <property type="component" value="Unassembled WGS sequence"/>
</dbReference>
<dbReference type="RefSeq" id="WP_228848525.1">
    <property type="nucleotide sequence ID" value="NZ_JADCKQ010000005.1"/>
</dbReference>
<organism evidence="2 3">
    <name type="scientific">Halocynthiibacter styelae</name>
    <dbReference type="NCBI Taxonomy" id="2761955"/>
    <lineage>
        <taxon>Bacteria</taxon>
        <taxon>Pseudomonadati</taxon>
        <taxon>Pseudomonadota</taxon>
        <taxon>Alphaproteobacteria</taxon>
        <taxon>Rhodobacterales</taxon>
        <taxon>Paracoccaceae</taxon>
        <taxon>Halocynthiibacter</taxon>
    </lineage>
</organism>
<evidence type="ECO:0000256" key="1">
    <source>
        <dbReference type="SAM" id="Phobius"/>
    </source>
</evidence>
<comment type="caution">
    <text evidence="2">The sequence shown here is derived from an EMBL/GenBank/DDBJ whole genome shotgun (WGS) entry which is preliminary data.</text>
</comment>
<sequence length="145" mass="15669">MMHHSKQSPELRHPIDPVAFFLAMAAGPLLVALLGFPLLLIPVFALVIGGPLYLAIGIPVMLVTLSRNRASARLFGWSALLTFTALLCASALIVALAPAHTFAHDMGGAVILSLFGFVFAPLWGSTSGWLYTCWRREIYSHPVTL</sequence>
<evidence type="ECO:0000313" key="2">
    <source>
        <dbReference type="EMBL" id="MBI1493702.1"/>
    </source>
</evidence>
<protein>
    <submittedName>
        <fullName evidence="2">Uncharacterized protein</fullName>
    </submittedName>
</protein>
<name>A0A8J7LVZ5_9RHOB</name>
<evidence type="ECO:0000313" key="3">
    <source>
        <dbReference type="Proteomes" id="UP000640583"/>
    </source>
</evidence>
<keyword evidence="3" id="KW-1185">Reference proteome</keyword>
<gene>
    <name evidence="2" type="ORF">H1D41_08665</name>
</gene>
<dbReference type="AlphaFoldDB" id="A0A8J7LVZ5"/>
<keyword evidence="1" id="KW-0812">Transmembrane</keyword>
<feature type="transmembrane region" description="Helical" evidence="1">
    <location>
        <begin position="20"/>
        <end position="38"/>
    </location>
</feature>